<dbReference type="InterPro" id="IPR019786">
    <property type="entry name" value="Zinc_finger_PHD-type_CS"/>
</dbReference>
<evidence type="ECO:0000256" key="3">
    <source>
        <dbReference type="ARBA" id="ARBA00022737"/>
    </source>
</evidence>
<evidence type="ECO:0000256" key="1">
    <source>
        <dbReference type="ARBA" id="ARBA00004123"/>
    </source>
</evidence>
<evidence type="ECO:0000256" key="9">
    <source>
        <dbReference type="SAM" id="MobiDB-lite"/>
    </source>
</evidence>
<keyword evidence="6" id="KW-0408">Iron</keyword>
<comment type="subcellular location">
    <subcellularLocation>
        <location evidence="1">Nucleus</location>
    </subcellularLocation>
</comment>
<dbReference type="GO" id="GO:0003677">
    <property type="term" value="F:DNA binding"/>
    <property type="evidence" value="ECO:0007669"/>
    <property type="project" value="InterPro"/>
</dbReference>
<accession>A0A1Y5IA33</accession>
<feature type="domain" description="PHD-type" evidence="10">
    <location>
        <begin position="1985"/>
        <end position="2042"/>
    </location>
</feature>
<dbReference type="EMBL" id="KZ155784">
    <property type="protein sequence ID" value="OUS46321.1"/>
    <property type="molecule type" value="Genomic_DNA"/>
</dbReference>
<evidence type="ECO:0000256" key="2">
    <source>
        <dbReference type="ARBA" id="ARBA00022723"/>
    </source>
</evidence>
<feature type="compositionally biased region" description="Basic and acidic residues" evidence="9">
    <location>
        <begin position="2089"/>
        <end position="2102"/>
    </location>
</feature>
<feature type="compositionally biased region" description="Polar residues" evidence="9">
    <location>
        <begin position="2112"/>
        <end position="2122"/>
    </location>
</feature>
<dbReference type="PROSITE" id="PS01359">
    <property type="entry name" value="ZF_PHD_1"/>
    <property type="match status" value="2"/>
</dbReference>
<dbReference type="SUPFAM" id="SSF46774">
    <property type="entry name" value="ARID-like"/>
    <property type="match status" value="1"/>
</dbReference>
<evidence type="ECO:0000259" key="12">
    <source>
        <dbReference type="PROSITE" id="PS51184"/>
    </source>
</evidence>
<dbReference type="Gene3D" id="3.30.40.10">
    <property type="entry name" value="Zinc/RING finger domain, C3HC4 (zinc finger)"/>
    <property type="match status" value="2"/>
</dbReference>
<dbReference type="Proteomes" id="UP000009170">
    <property type="component" value="Unassembled WGS sequence"/>
</dbReference>
<dbReference type="CDD" id="cd16100">
    <property type="entry name" value="ARID"/>
    <property type="match status" value="1"/>
</dbReference>
<dbReference type="InterPro" id="IPR004198">
    <property type="entry name" value="Znf_C5HC2"/>
</dbReference>
<reference evidence="14" key="3">
    <citation type="submission" date="2017-04" db="EMBL/GenBank/DDBJ databases">
        <title>Population genomics of picophytoplankton unveils novel chromosome hypervariability.</title>
        <authorList>
            <consortium name="DOE Joint Genome Institute"/>
            <person name="Blanc-Mathieu R."/>
            <person name="Krasovec M."/>
            <person name="Hebrard M."/>
            <person name="Yau S."/>
            <person name="Desgranges E."/>
            <person name="Martin J."/>
            <person name="Schackwitz W."/>
            <person name="Kuo A."/>
            <person name="Salin G."/>
            <person name="Donnadieu C."/>
            <person name="Desdevises Y."/>
            <person name="Sanchez-Ferandin S."/>
            <person name="Moreau H."/>
            <person name="Rivals E."/>
            <person name="Grigoriev I.V."/>
            <person name="Grimsley N."/>
            <person name="Eyre-Walker A."/>
            <person name="Piganeau G."/>
        </authorList>
    </citation>
    <scope>NUCLEOTIDE SEQUENCE [LARGE SCALE GENOMIC DNA]</scope>
    <source>
        <strain evidence="14">RCC 1115</strain>
    </source>
</reference>
<accession>A0A454XZP7</accession>
<dbReference type="InParanoid" id="A0A096P8D0"/>
<dbReference type="GO" id="GO:0010468">
    <property type="term" value="P:regulation of gene expression"/>
    <property type="evidence" value="ECO:0007669"/>
    <property type="project" value="TreeGrafter"/>
</dbReference>
<gene>
    <name evidence="14" type="ORF">BE221DRAFT_11129</name>
    <name evidence="13" type="ORF">OT_ostta13g02150</name>
</gene>
<dbReference type="Pfam" id="PF02373">
    <property type="entry name" value="JmjC"/>
    <property type="match status" value="1"/>
</dbReference>
<dbReference type="InterPro" id="IPR013637">
    <property type="entry name" value="Lys_sp_deMease-like_dom"/>
</dbReference>
<feature type="region of interest" description="Disordered" evidence="9">
    <location>
        <begin position="2072"/>
        <end position="2129"/>
    </location>
</feature>
<dbReference type="SUPFAM" id="SSF51197">
    <property type="entry name" value="Clavaminate synthase-like"/>
    <property type="match status" value="1"/>
</dbReference>
<dbReference type="Pfam" id="PF01388">
    <property type="entry name" value="ARID"/>
    <property type="match status" value="1"/>
</dbReference>
<feature type="domain" description="PHD-type" evidence="10">
    <location>
        <begin position="248"/>
        <end position="298"/>
    </location>
</feature>
<dbReference type="InterPro" id="IPR019787">
    <property type="entry name" value="Znf_PHD-finger"/>
</dbReference>
<dbReference type="STRING" id="70448.A0A096P8D0"/>
<accession>A0A096P8D0</accession>
<dbReference type="InterPro" id="IPR013083">
    <property type="entry name" value="Znf_RING/FYVE/PHD"/>
</dbReference>
<name>A0A096P8D0_OSTTA</name>
<evidence type="ECO:0000256" key="8">
    <source>
        <dbReference type="PROSITE-ProRule" id="PRU00146"/>
    </source>
</evidence>
<dbReference type="Gene3D" id="1.10.150.60">
    <property type="entry name" value="ARID DNA-binding domain"/>
    <property type="match status" value="1"/>
</dbReference>
<keyword evidence="5" id="KW-0862">Zinc</keyword>
<evidence type="ECO:0000313" key="14">
    <source>
        <dbReference type="EMBL" id="OUS46321.1"/>
    </source>
</evidence>
<dbReference type="Pfam" id="PF02928">
    <property type="entry name" value="zf-C5HC2"/>
    <property type="match status" value="1"/>
</dbReference>
<dbReference type="PROSITE" id="PS51011">
    <property type="entry name" value="ARID"/>
    <property type="match status" value="1"/>
</dbReference>
<dbReference type="SMART" id="SM00558">
    <property type="entry name" value="JmjC"/>
    <property type="match status" value="1"/>
</dbReference>
<dbReference type="PROSITE" id="PS50016">
    <property type="entry name" value="ZF_PHD_2"/>
    <property type="match status" value="3"/>
</dbReference>
<dbReference type="Gene3D" id="2.60.120.650">
    <property type="entry name" value="Cupin"/>
    <property type="match status" value="2"/>
</dbReference>
<organism evidence="13 15">
    <name type="scientific">Ostreococcus tauri</name>
    <name type="common">Marine green alga</name>
    <dbReference type="NCBI Taxonomy" id="70448"/>
    <lineage>
        <taxon>Eukaryota</taxon>
        <taxon>Viridiplantae</taxon>
        <taxon>Chlorophyta</taxon>
        <taxon>Mamiellophyceae</taxon>
        <taxon>Mamiellales</taxon>
        <taxon>Bathycoccaceae</taxon>
        <taxon>Ostreococcus</taxon>
    </lineage>
</organism>
<evidence type="ECO:0000313" key="15">
    <source>
        <dbReference type="Proteomes" id="UP000009170"/>
    </source>
</evidence>
<keyword evidence="4 8" id="KW-0863">Zinc-finger</keyword>
<evidence type="ECO:0000256" key="6">
    <source>
        <dbReference type="ARBA" id="ARBA00023004"/>
    </source>
</evidence>
<sequence length="2129" mass="235755">MRGPARAPEIAREDVRAVGDAVVSLRALGAREASIGKVTGRASTDEWRDARAGASGFALDLRLWTFRARTQAVRALGACARDACGGSTVPFRDGFERFCARVRSSEAPRGAAWRAHRLGGWRFDLRALYDAVRSRGGRGKIEGNAMWRDVAEAIGAHGRGCRAGHAARRLYDRWLAAYEGATRAEEDARLASEYVANAKTLTTADEEVIEALIGLVQGASGDAPMRVKVENGLDHIAHELNADGNGEDAECAVCGAPGDEDAMILCDGCDRGSHMYCLTPKMTEVPSGEWFCAQCEEIDREIELLSADEGTTFTLGAFNEACIEFDTAFFGEDAKRTGISMQVIEECFWRMVEDASSADDVCEVKCGTNIDTTKHGSGFPRRNETPQVKMDGVDAEDYKQWVESPWNLNNVARAEGERESVLGALKDDVAGVTTPFLEVGSTFSSTTWRQERHGLYGINYNHWGAAKTWYCVPASAADKFEECFKTILPDVYEAHANDLGGVFTMISPTTLLSRGVPVYMLEQYPGEYVITFPGAYYATFNCGLNCTESVNYAPPEWLAIGSERVEKDRIQARPALFSHEELICRAAEDPSANVALHLWPEISRVHAEEASARAKLIESGLFMCTQIESAEDEEGGLGTSRKFRSRDGESSSVSDECFECRHCTYSSYVICETCDSSKKACLRHAEGLCDCAMSSRRMFYRQTIAELEKLVKKTEKAIPSKEFASLKSKHANFSQTTTSANHAKKAQAWVKQVGDDLNKLPLPPADKLKKLLTDGEKFAWGGSDMSVAREAHSRVVNAIAWQTSLASLKQRINSGRGAEAAHDDSSAARIGLNRLKELLDNPPVPMPKAETQPFRDLLASGVKLEERIKATLAEEPNPAPRACTALQSEANRFGVEVPSYKKLEDAIAKAGAWSTKVRSALPGRRQIAQRDELANARDIEVLYEEASGLPVQQSELLTVRKAIEELSFWRAKSESLFVTKVDIKDAEALLKEGMGLSTKLDEVDDLARQIAAVKVWADRARASDHPQSRVRDMRLLLEEGEKFSVHIDEVDWLRNRIVVRELIDNLKEMIFSKKCPLAELETAVKTGNEFLDSDDKEVAPDEEALLQQCETHIKTAKKWNERAAAIVKSLGGKNKPSLDDATSVIREGNAIPIVLDGFEALSEAVSVAKSWLDRAQPCLKGKQLTRRGVTNPIPPFSDAQQLMKESESLKLFVKEVEILEERVEAAEEWEEEAKDAIERWRDDGAEVTLTELELAHEDFGLELPAMAMLKVRIRSLKWEDRVSKIIAPKAKLVEDTVLDELREEIDSLQDLKQDLVDEVVRRHTIVDEWRKKADRLLDPPPLEDGRLAPSASPDEIDALIAEGKALPANVSKVEDLEASLADHAVWVETVRKCLNSVAEGRPRPSIDELYELLAEVEDLTFKCSERQALTNACNAATAWTEKLNALLWSNEQGESAQKTEKSLTEMLEIVLESVKAGIEDITGTGEPPETEEGQFCLCRQAGGIQMVGCDDCGDWYHLKCINVTPTMAKTMHNYICPPCVAKSGGASALSLDAYRSVHRTNRPNVMLLRDLLTEAQRFPGEVPEEAILNQLINTHDAWRLEARKTVHRKSMKEAHENAIKHAARIAQEAATREAEERTRRIAEAAFTATMENPNPNPSLTPLQQVMLMGQAVTFAATQRSHALNISKTSSEITEVVTKQLNELQQLAMQLAMCQAQIHMAPVRSRPHILHVLMMMDRHAQMTKEHEDELTKVGANDWLMNATLQLSGFIPSMPQEASVESASNGNGSSEQTKAPLLDQQQIEQQQQMMQQQIMQQHQIEQQQQMMGTELPPAMKQEMDMGVTMEVSRNDNVDPALQVYAGMKGALAMELEPVEETLALMREVCGPAWREQATRLMTGTPFPRLVKLHELKESAVAAGLCPGAGIDPLADRAHALEVAGQIWLERAAAVVQDKTIPIEAAQMLLQEGRSLPLYLKDELEELGERCELYCVCRSAYDALRPMICCDRCDGWFHYECIGMQPPAPGEEDENAENVKFACPECCAAQGIPYVPFRPAPREPEQKIAVPVVVPTAETSVQEAVPPPVEPALVKEPTKKVKEEPVVDNKKKRKPAETSPPTATQNKSSASRRRRR</sequence>
<dbReference type="SUPFAM" id="SSF57903">
    <property type="entry name" value="FYVE/PHD zinc finger"/>
    <property type="match status" value="3"/>
</dbReference>
<dbReference type="GO" id="GO:0005634">
    <property type="term" value="C:nucleus"/>
    <property type="evidence" value="ECO:0007669"/>
    <property type="project" value="UniProtKB-SubCell"/>
</dbReference>
<dbReference type="Proteomes" id="UP000195557">
    <property type="component" value="Unassembled WGS sequence"/>
</dbReference>
<feature type="domain" description="PHD-type" evidence="10">
    <location>
        <begin position="1493"/>
        <end position="1542"/>
    </location>
</feature>
<keyword evidence="15" id="KW-1185">Reference proteome</keyword>
<dbReference type="GO" id="GO:0141052">
    <property type="term" value="F:histone H3 demethylase activity"/>
    <property type="evidence" value="ECO:0007669"/>
    <property type="project" value="UniProtKB-ARBA"/>
</dbReference>
<dbReference type="SMART" id="SM00249">
    <property type="entry name" value="PHD"/>
    <property type="match status" value="3"/>
</dbReference>
<dbReference type="InterPro" id="IPR001965">
    <property type="entry name" value="Znf_PHD"/>
</dbReference>
<keyword evidence="2" id="KW-0479">Metal-binding</keyword>
<dbReference type="PANTHER" id="PTHR10694">
    <property type="entry name" value="LYSINE-SPECIFIC DEMETHYLASE"/>
    <property type="match status" value="1"/>
</dbReference>
<dbReference type="InterPro" id="IPR011011">
    <property type="entry name" value="Znf_FYVE_PHD"/>
</dbReference>
<reference evidence="13 15" key="1">
    <citation type="journal article" date="2006" name="Proc. Natl. Acad. Sci. U.S.A.">
        <title>Genome analysis of the smallest free-living eukaryote Ostreococcus tauri unveils many unique features.</title>
        <authorList>
            <person name="Derelle E."/>
            <person name="Ferraz C."/>
            <person name="Rombauts S."/>
            <person name="Rouze P."/>
            <person name="Worden A.Z."/>
            <person name="Robbens S."/>
            <person name="Partensky F."/>
            <person name="Degroeve S."/>
            <person name="Echeynie S."/>
            <person name="Cooke R."/>
            <person name="Saeys Y."/>
            <person name="Wuyts J."/>
            <person name="Jabbari K."/>
            <person name="Bowler C."/>
            <person name="Panaud O."/>
            <person name="Piegu B."/>
            <person name="Ball S.G."/>
            <person name="Ral J.-P."/>
            <person name="Bouget F.-Y."/>
            <person name="Piganeau G."/>
            <person name="De Baets B."/>
            <person name="Picard A."/>
            <person name="Delseny M."/>
            <person name="Demaille J."/>
            <person name="Van de Peer Y."/>
            <person name="Moreau H."/>
        </authorList>
    </citation>
    <scope>NUCLEOTIDE SEQUENCE [LARGE SCALE GENOMIC DNA]</scope>
    <source>
        <strain evidence="13 15">OTTH0595</strain>
    </source>
</reference>
<dbReference type="PROSITE" id="PS51184">
    <property type="entry name" value="JMJC"/>
    <property type="match status" value="1"/>
</dbReference>
<dbReference type="PANTHER" id="PTHR10694:SF33">
    <property type="entry name" value="LYSINE-SPECIFIC DEMETHYLASE 5"/>
    <property type="match status" value="1"/>
</dbReference>
<keyword evidence="3" id="KW-0677">Repeat</keyword>
<feature type="domain" description="ARID" evidence="11">
    <location>
        <begin position="92"/>
        <end position="183"/>
    </location>
</feature>
<dbReference type="GO" id="GO:0000785">
    <property type="term" value="C:chromatin"/>
    <property type="evidence" value="ECO:0007669"/>
    <property type="project" value="TreeGrafter"/>
</dbReference>
<dbReference type="EMBL" id="CAID01000013">
    <property type="protein sequence ID" value="CEG00164.1"/>
    <property type="molecule type" value="Genomic_DNA"/>
</dbReference>
<feature type="domain" description="JmjC" evidence="12">
    <location>
        <begin position="400"/>
        <end position="569"/>
    </location>
</feature>
<evidence type="ECO:0000259" key="10">
    <source>
        <dbReference type="PROSITE" id="PS50016"/>
    </source>
</evidence>
<dbReference type="Pfam" id="PF00628">
    <property type="entry name" value="PHD"/>
    <property type="match status" value="3"/>
</dbReference>
<dbReference type="InterPro" id="IPR003347">
    <property type="entry name" value="JmjC_dom"/>
</dbReference>
<keyword evidence="7" id="KW-0539">Nucleus</keyword>
<evidence type="ECO:0000313" key="13">
    <source>
        <dbReference type="EMBL" id="CEG00164.1"/>
    </source>
</evidence>
<reference evidence="13" key="2">
    <citation type="journal article" date="2014" name="BMC Genomics">
        <title>An improved genome of the model marine alga Ostreococcus tauri unfolds by assessing Illumina de novo assemblies.</title>
        <authorList>
            <person name="Blanc-Mathieu R."/>
            <person name="Verhelst B."/>
            <person name="Derelle E."/>
            <person name="Rombauts S."/>
            <person name="Bouget F.Y."/>
            <person name="Carre I."/>
            <person name="Chateau A."/>
            <person name="Eyre-Walker A."/>
            <person name="Grimsley N."/>
            <person name="Moreau H."/>
            <person name="Piegu B."/>
            <person name="Rivals E."/>
            <person name="Schackwitz W."/>
            <person name="Van de Peer Y."/>
            <person name="Piganeau G."/>
        </authorList>
    </citation>
    <scope>NUCLEOTIDE SEQUENCE</scope>
    <source>
        <strain evidence="13">RCC4221</strain>
    </source>
</reference>
<evidence type="ECO:0000256" key="4">
    <source>
        <dbReference type="ARBA" id="ARBA00022771"/>
    </source>
</evidence>
<proteinExistence type="predicted"/>
<evidence type="ECO:0000259" key="11">
    <source>
        <dbReference type="PROSITE" id="PS51011"/>
    </source>
</evidence>
<dbReference type="InterPro" id="IPR036431">
    <property type="entry name" value="ARID_dom_sf"/>
</dbReference>
<dbReference type="InterPro" id="IPR001606">
    <property type="entry name" value="ARID_dom"/>
</dbReference>
<dbReference type="Pfam" id="PF08429">
    <property type="entry name" value="PLU-1"/>
    <property type="match status" value="2"/>
</dbReference>
<dbReference type="GO" id="GO:0008270">
    <property type="term" value="F:zinc ion binding"/>
    <property type="evidence" value="ECO:0007669"/>
    <property type="project" value="UniProtKB-KW"/>
</dbReference>
<evidence type="ECO:0000256" key="7">
    <source>
        <dbReference type="ARBA" id="ARBA00023242"/>
    </source>
</evidence>
<evidence type="ECO:0000256" key="5">
    <source>
        <dbReference type="ARBA" id="ARBA00022833"/>
    </source>
</evidence>
<protein>
    <submittedName>
        <fullName evidence="14">Transcription factor jumonji</fullName>
    </submittedName>
    <submittedName>
        <fullName evidence="13">Zinc finger, PHD-type, conserved site</fullName>
    </submittedName>
</protein>
<dbReference type="OrthoDB" id="19286at2759"/>